<gene>
    <name evidence="1" type="ORF">mRhiFer1_008001</name>
</gene>
<organism evidence="1 2">
    <name type="scientific">Rhinolophus ferrumequinum</name>
    <name type="common">Greater horseshoe bat</name>
    <dbReference type="NCBI Taxonomy" id="59479"/>
    <lineage>
        <taxon>Eukaryota</taxon>
        <taxon>Metazoa</taxon>
        <taxon>Chordata</taxon>
        <taxon>Craniata</taxon>
        <taxon>Vertebrata</taxon>
        <taxon>Euteleostomi</taxon>
        <taxon>Mammalia</taxon>
        <taxon>Eutheria</taxon>
        <taxon>Laurasiatheria</taxon>
        <taxon>Chiroptera</taxon>
        <taxon>Yinpterochiroptera</taxon>
        <taxon>Rhinolophoidea</taxon>
        <taxon>Rhinolophidae</taxon>
        <taxon>Rhinolophinae</taxon>
        <taxon>Rhinolophus</taxon>
    </lineage>
</organism>
<comment type="caution">
    <text evidence="1">The sequence shown here is derived from an EMBL/GenBank/DDBJ whole genome shotgun (WGS) entry which is preliminary data.</text>
</comment>
<evidence type="ECO:0000313" key="2">
    <source>
        <dbReference type="Proteomes" id="UP000585614"/>
    </source>
</evidence>
<dbReference type="EMBL" id="JACAGC010000010">
    <property type="protein sequence ID" value="KAF6339714.1"/>
    <property type="molecule type" value="Genomic_DNA"/>
</dbReference>
<evidence type="ECO:0000313" key="1">
    <source>
        <dbReference type="EMBL" id="KAF6339714.1"/>
    </source>
</evidence>
<reference evidence="1 2" key="1">
    <citation type="journal article" date="2020" name="Nature">
        <title>Six reference-quality genomes reveal evolution of bat adaptations.</title>
        <authorList>
            <person name="Jebb D."/>
            <person name="Huang Z."/>
            <person name="Pippel M."/>
            <person name="Hughes G.M."/>
            <person name="Lavrichenko K."/>
            <person name="Devanna P."/>
            <person name="Winkler S."/>
            <person name="Jermiin L.S."/>
            <person name="Skirmuntt E.C."/>
            <person name="Katzourakis A."/>
            <person name="Burkitt-Gray L."/>
            <person name="Ray D.A."/>
            <person name="Sullivan K.A.M."/>
            <person name="Roscito J.G."/>
            <person name="Kirilenko B.M."/>
            <person name="Davalos L.M."/>
            <person name="Corthals A.P."/>
            <person name="Power M.L."/>
            <person name="Jones G."/>
            <person name="Ransome R.D."/>
            <person name="Dechmann D.K.N."/>
            <person name="Locatelli A.G."/>
            <person name="Puechmaille S.J."/>
            <person name="Fedrigo O."/>
            <person name="Jarvis E.D."/>
            <person name="Hiller M."/>
            <person name="Vernes S.C."/>
            <person name="Myers E.W."/>
            <person name="Teeling E.C."/>
        </authorList>
    </citation>
    <scope>NUCLEOTIDE SEQUENCE [LARGE SCALE GENOMIC DNA]</scope>
    <source>
        <strain evidence="1">MRhiFer1</strain>
        <tissue evidence="1">Lung</tissue>
    </source>
</reference>
<proteinExistence type="predicted"/>
<dbReference type="Proteomes" id="UP000585614">
    <property type="component" value="Unassembled WGS sequence"/>
</dbReference>
<dbReference type="AlphaFoldDB" id="A0A7J7WQP2"/>
<accession>A0A7J7WQP2</accession>
<name>A0A7J7WQP2_RHIFE</name>
<protein>
    <submittedName>
        <fullName evidence="1">Uncharacterized protein</fullName>
    </submittedName>
</protein>
<sequence length="147" mass="15948">MMCQTNKCTLCRGMLIVGGCLWGGARGLWELSVPSPQYCCEPKTALKVKSVKMNARNSKVVGCTRAADASCRSQKAGSGGVWDMSTPQLTVISEASLRKDLGQSHVPRSSINSKSKGDRRIKDKMTKNHLLSGKYFPPDTYSSGFVV</sequence>